<dbReference type="Proteomes" id="UP000281553">
    <property type="component" value="Unassembled WGS sequence"/>
</dbReference>
<dbReference type="EMBL" id="UYRU01111584">
    <property type="protein sequence ID" value="VDN44460.1"/>
    <property type="molecule type" value="Genomic_DNA"/>
</dbReference>
<accession>A0A3P7NTN8</accession>
<dbReference type="AlphaFoldDB" id="A0A3P7NTN8"/>
<name>A0A3P7NTN8_DIBLA</name>
<keyword evidence="2" id="KW-1185">Reference proteome</keyword>
<evidence type="ECO:0000313" key="2">
    <source>
        <dbReference type="Proteomes" id="UP000281553"/>
    </source>
</evidence>
<proteinExistence type="predicted"/>
<sequence>MTDAKYSNFDADLSLKLLNLLAVSSHTVVAV</sequence>
<reference evidence="1 2" key="1">
    <citation type="submission" date="2018-11" db="EMBL/GenBank/DDBJ databases">
        <authorList>
            <consortium name="Pathogen Informatics"/>
        </authorList>
    </citation>
    <scope>NUCLEOTIDE SEQUENCE [LARGE SCALE GENOMIC DNA]</scope>
</reference>
<gene>
    <name evidence="1" type="ORF">DILT_LOCUS19339</name>
</gene>
<protein>
    <submittedName>
        <fullName evidence="1">Uncharacterized protein</fullName>
    </submittedName>
</protein>
<evidence type="ECO:0000313" key="1">
    <source>
        <dbReference type="EMBL" id="VDN44460.1"/>
    </source>
</evidence>
<organism evidence="1 2">
    <name type="scientific">Dibothriocephalus latus</name>
    <name type="common">Fish tapeworm</name>
    <name type="synonym">Diphyllobothrium latum</name>
    <dbReference type="NCBI Taxonomy" id="60516"/>
    <lineage>
        <taxon>Eukaryota</taxon>
        <taxon>Metazoa</taxon>
        <taxon>Spiralia</taxon>
        <taxon>Lophotrochozoa</taxon>
        <taxon>Platyhelminthes</taxon>
        <taxon>Cestoda</taxon>
        <taxon>Eucestoda</taxon>
        <taxon>Diphyllobothriidea</taxon>
        <taxon>Diphyllobothriidae</taxon>
        <taxon>Dibothriocephalus</taxon>
    </lineage>
</organism>